<keyword evidence="7" id="KW-0539">Nucleus</keyword>
<evidence type="ECO:0000259" key="9">
    <source>
        <dbReference type="SMART" id="SM00651"/>
    </source>
</evidence>
<dbReference type="GO" id="GO:0005688">
    <property type="term" value="C:U6 snRNP"/>
    <property type="evidence" value="ECO:0007669"/>
    <property type="project" value="TreeGrafter"/>
</dbReference>
<dbReference type="GO" id="GO:0003723">
    <property type="term" value="F:RNA binding"/>
    <property type="evidence" value="ECO:0007669"/>
    <property type="project" value="UniProtKB-KW"/>
</dbReference>
<comment type="similarity">
    <text evidence="2">Belongs to the snRNP Sm proteins family.</text>
</comment>
<dbReference type="PANTHER" id="PTHR13829">
    <property type="entry name" value="SNRNP CORE PROTEIN FAMILY MEMBER"/>
    <property type="match status" value="1"/>
</dbReference>
<dbReference type="GO" id="GO:0000932">
    <property type="term" value="C:P-body"/>
    <property type="evidence" value="ECO:0007669"/>
    <property type="project" value="TreeGrafter"/>
</dbReference>
<dbReference type="GO" id="GO:0046540">
    <property type="term" value="C:U4/U6 x U5 tri-snRNP complex"/>
    <property type="evidence" value="ECO:0007669"/>
    <property type="project" value="TreeGrafter"/>
</dbReference>
<dbReference type="PANTHER" id="PTHR13829:SF2">
    <property type="entry name" value="U6 SNRNA-ASSOCIATED SM-LIKE PROTEIN LSM2"/>
    <property type="match status" value="1"/>
</dbReference>
<comment type="caution">
    <text evidence="10">The sequence shown here is derived from an EMBL/GenBank/DDBJ whole genome shotgun (WGS) entry which is preliminary data.</text>
</comment>
<sequence length="94" mass="10941">MSVQFHPLFKTIAERDTRITITLKNNIELSGKLHYIDTNLNMNITDVTTEDPHLVGVEKCFIRGNSVKFLSFDYQNITTELLDDLIRRESQKLE</sequence>
<keyword evidence="4" id="KW-0747">Spliceosome</keyword>
<dbReference type="InterPro" id="IPR010920">
    <property type="entry name" value="LSM_dom_sf"/>
</dbReference>
<gene>
    <name evidence="10" type="ORF">BSTOLATCC_MIC42137</name>
</gene>
<evidence type="ECO:0000256" key="6">
    <source>
        <dbReference type="ARBA" id="ARBA00023187"/>
    </source>
</evidence>
<dbReference type="Gene3D" id="2.30.30.100">
    <property type="match status" value="1"/>
</dbReference>
<comment type="subcellular location">
    <subcellularLocation>
        <location evidence="1">Nucleus</location>
    </subcellularLocation>
</comment>
<protein>
    <recommendedName>
        <fullName evidence="9">Sm domain-containing protein</fullName>
    </recommendedName>
</protein>
<keyword evidence="5" id="KW-0694">RNA-binding</keyword>
<evidence type="ECO:0000313" key="11">
    <source>
        <dbReference type="Proteomes" id="UP001162131"/>
    </source>
</evidence>
<dbReference type="InterPro" id="IPR016654">
    <property type="entry name" value="U6_snRNA_Lsm2"/>
</dbReference>
<keyword evidence="8" id="KW-0687">Ribonucleoprotein</keyword>
<dbReference type="GO" id="GO:0000398">
    <property type="term" value="P:mRNA splicing, via spliceosome"/>
    <property type="evidence" value="ECO:0007669"/>
    <property type="project" value="TreeGrafter"/>
</dbReference>
<keyword evidence="3" id="KW-0507">mRNA processing</keyword>
<keyword evidence="11" id="KW-1185">Reference proteome</keyword>
<evidence type="ECO:0000256" key="3">
    <source>
        <dbReference type="ARBA" id="ARBA00022664"/>
    </source>
</evidence>
<name>A0AAU9JHY4_9CILI</name>
<evidence type="ECO:0000256" key="8">
    <source>
        <dbReference type="ARBA" id="ARBA00023274"/>
    </source>
</evidence>
<keyword evidence="6" id="KW-0508">mRNA splicing</keyword>
<dbReference type="GO" id="GO:1990726">
    <property type="term" value="C:Lsm1-7-Pat1 complex"/>
    <property type="evidence" value="ECO:0007669"/>
    <property type="project" value="TreeGrafter"/>
</dbReference>
<evidence type="ECO:0000256" key="7">
    <source>
        <dbReference type="ARBA" id="ARBA00023242"/>
    </source>
</evidence>
<dbReference type="SMART" id="SM00651">
    <property type="entry name" value="Sm"/>
    <property type="match status" value="1"/>
</dbReference>
<evidence type="ECO:0000313" key="10">
    <source>
        <dbReference type="EMBL" id="CAG9326877.1"/>
    </source>
</evidence>
<dbReference type="Pfam" id="PF01423">
    <property type="entry name" value="LSM"/>
    <property type="match status" value="1"/>
</dbReference>
<evidence type="ECO:0000256" key="5">
    <source>
        <dbReference type="ARBA" id="ARBA00022884"/>
    </source>
</evidence>
<dbReference type="GO" id="GO:0071013">
    <property type="term" value="C:catalytic step 2 spliceosome"/>
    <property type="evidence" value="ECO:0007669"/>
    <property type="project" value="TreeGrafter"/>
</dbReference>
<organism evidence="10 11">
    <name type="scientific">Blepharisma stoltei</name>
    <dbReference type="NCBI Taxonomy" id="1481888"/>
    <lineage>
        <taxon>Eukaryota</taxon>
        <taxon>Sar</taxon>
        <taxon>Alveolata</taxon>
        <taxon>Ciliophora</taxon>
        <taxon>Postciliodesmatophora</taxon>
        <taxon>Heterotrichea</taxon>
        <taxon>Heterotrichida</taxon>
        <taxon>Blepharismidae</taxon>
        <taxon>Blepharisma</taxon>
    </lineage>
</organism>
<feature type="domain" description="Sm" evidence="9">
    <location>
        <begin position="7"/>
        <end position="72"/>
    </location>
</feature>
<proteinExistence type="inferred from homology"/>
<dbReference type="AlphaFoldDB" id="A0AAU9JHY4"/>
<dbReference type="InterPro" id="IPR001163">
    <property type="entry name" value="Sm_dom_euk/arc"/>
</dbReference>
<accession>A0AAU9JHY4</accession>
<dbReference type="Proteomes" id="UP001162131">
    <property type="component" value="Unassembled WGS sequence"/>
</dbReference>
<evidence type="ECO:0000256" key="1">
    <source>
        <dbReference type="ARBA" id="ARBA00004123"/>
    </source>
</evidence>
<evidence type="ECO:0000256" key="2">
    <source>
        <dbReference type="ARBA" id="ARBA00006850"/>
    </source>
</evidence>
<evidence type="ECO:0000256" key="4">
    <source>
        <dbReference type="ARBA" id="ARBA00022728"/>
    </source>
</evidence>
<dbReference type="SUPFAM" id="SSF50182">
    <property type="entry name" value="Sm-like ribonucleoproteins"/>
    <property type="match status" value="1"/>
</dbReference>
<dbReference type="GO" id="GO:0071011">
    <property type="term" value="C:precatalytic spliceosome"/>
    <property type="evidence" value="ECO:0007669"/>
    <property type="project" value="TreeGrafter"/>
</dbReference>
<reference evidence="10" key="1">
    <citation type="submission" date="2021-09" db="EMBL/GenBank/DDBJ databases">
        <authorList>
            <consortium name="AG Swart"/>
            <person name="Singh M."/>
            <person name="Singh A."/>
            <person name="Seah K."/>
            <person name="Emmerich C."/>
        </authorList>
    </citation>
    <scope>NUCLEOTIDE SEQUENCE</scope>
    <source>
        <strain evidence="10">ATCC30299</strain>
    </source>
</reference>
<dbReference type="EMBL" id="CAJZBQ010000041">
    <property type="protein sequence ID" value="CAG9326877.1"/>
    <property type="molecule type" value="Genomic_DNA"/>
</dbReference>